<keyword evidence="1" id="KW-0472">Membrane</keyword>
<reference evidence="2" key="1">
    <citation type="submission" date="2021-06" db="EMBL/GenBank/DDBJ databases">
        <title>Halomicroarcula sp. F24A a new haloarchaeum isolated from saline soil.</title>
        <authorList>
            <person name="Duran-Viseras A."/>
            <person name="Sanchez-Porro C."/>
            <person name="Ventosa A."/>
        </authorList>
    </citation>
    <scope>NUCLEOTIDE SEQUENCE</scope>
    <source>
        <strain evidence="2">F24A</strain>
    </source>
</reference>
<feature type="transmembrane region" description="Helical" evidence="1">
    <location>
        <begin position="75"/>
        <end position="95"/>
    </location>
</feature>
<proteinExistence type="predicted"/>
<keyword evidence="1" id="KW-0812">Transmembrane</keyword>
<feature type="transmembrane region" description="Helical" evidence="1">
    <location>
        <begin position="41"/>
        <end position="63"/>
    </location>
</feature>
<feature type="transmembrane region" description="Helical" evidence="1">
    <location>
        <begin position="116"/>
        <end position="133"/>
    </location>
</feature>
<accession>A0A8J7YBE2</accession>
<feature type="transmembrane region" description="Helical" evidence="1">
    <location>
        <begin position="139"/>
        <end position="157"/>
    </location>
</feature>
<sequence length="185" mass="20395">MVDLIGRIAGALDDVDRFVLAHHPSCEYYDHHTFELRGLELCMGCFIVYPVGLASLLVLSLLHLTVPAVATLPVLAFYAVGVGAIVPMVGYKLLYRRGSRLLYELIYRTSEHTLRVLTKAVLAVGLACLAYPVVFRPAVRLPAVGFFLVMLVPYVAYKGLTALDECEECPEQSEFPNCSGMDLND</sequence>
<evidence type="ECO:0000313" key="2">
    <source>
        <dbReference type="EMBL" id="MBX0302362.1"/>
    </source>
</evidence>
<name>A0A8J7YBE2_9EURY</name>
<evidence type="ECO:0000313" key="3">
    <source>
        <dbReference type="Proteomes" id="UP000783863"/>
    </source>
</evidence>
<dbReference type="EMBL" id="RKLQ01000001">
    <property type="protein sequence ID" value="MBX0302362.1"/>
    <property type="molecule type" value="Genomic_DNA"/>
</dbReference>
<dbReference type="AlphaFoldDB" id="A0A8J7YBE2"/>
<dbReference type="Proteomes" id="UP000783863">
    <property type="component" value="Unassembled WGS sequence"/>
</dbReference>
<evidence type="ECO:0000256" key="1">
    <source>
        <dbReference type="SAM" id="Phobius"/>
    </source>
</evidence>
<keyword evidence="1" id="KW-1133">Transmembrane helix</keyword>
<comment type="caution">
    <text evidence="2">The sequence shown here is derived from an EMBL/GenBank/DDBJ whole genome shotgun (WGS) entry which is preliminary data.</text>
</comment>
<keyword evidence="3" id="KW-1185">Reference proteome</keyword>
<dbReference type="RefSeq" id="WP_220586601.1">
    <property type="nucleotide sequence ID" value="NZ_RKLQ01000001.1"/>
</dbReference>
<organism evidence="2 3">
    <name type="scientific">Haloarcula salinisoli</name>
    <dbReference type="NCBI Taxonomy" id="2487746"/>
    <lineage>
        <taxon>Archaea</taxon>
        <taxon>Methanobacteriati</taxon>
        <taxon>Methanobacteriota</taxon>
        <taxon>Stenosarchaea group</taxon>
        <taxon>Halobacteria</taxon>
        <taxon>Halobacteriales</taxon>
        <taxon>Haloarculaceae</taxon>
        <taxon>Haloarcula</taxon>
    </lineage>
</organism>
<protein>
    <submittedName>
        <fullName evidence="2">Uncharacterized protein</fullName>
    </submittedName>
</protein>
<gene>
    <name evidence="2" type="ORF">EGD98_01620</name>
</gene>